<keyword evidence="2" id="KW-1185">Reference proteome</keyword>
<evidence type="ECO:0000313" key="1">
    <source>
        <dbReference type="EMBL" id="KAK3076878.1"/>
    </source>
</evidence>
<comment type="caution">
    <text evidence="1">The sequence shown here is derived from an EMBL/GenBank/DDBJ whole genome shotgun (WGS) entry which is preliminary data.</text>
</comment>
<reference evidence="1" key="1">
    <citation type="submission" date="2024-09" db="EMBL/GenBank/DDBJ databases">
        <title>Black Yeasts Isolated from many extreme environments.</title>
        <authorList>
            <person name="Coleine C."/>
            <person name="Stajich J.E."/>
            <person name="Selbmann L."/>
        </authorList>
    </citation>
    <scope>NUCLEOTIDE SEQUENCE</scope>
    <source>
        <strain evidence="1">CCFEE 5737</strain>
    </source>
</reference>
<feature type="non-terminal residue" evidence="1">
    <location>
        <position position="340"/>
    </location>
</feature>
<dbReference type="Proteomes" id="UP001186974">
    <property type="component" value="Unassembled WGS sequence"/>
</dbReference>
<gene>
    <name evidence="1" type="ORF">LTS18_011751</name>
</gene>
<evidence type="ECO:0000313" key="2">
    <source>
        <dbReference type="Proteomes" id="UP001186974"/>
    </source>
</evidence>
<organism evidence="1 2">
    <name type="scientific">Coniosporium uncinatum</name>
    <dbReference type="NCBI Taxonomy" id="93489"/>
    <lineage>
        <taxon>Eukaryota</taxon>
        <taxon>Fungi</taxon>
        <taxon>Dikarya</taxon>
        <taxon>Ascomycota</taxon>
        <taxon>Pezizomycotina</taxon>
        <taxon>Dothideomycetes</taxon>
        <taxon>Dothideomycetes incertae sedis</taxon>
        <taxon>Coniosporium</taxon>
    </lineage>
</organism>
<name>A0ACC3DJZ8_9PEZI</name>
<accession>A0ACC3DJZ8</accession>
<protein>
    <submittedName>
        <fullName evidence="1">Uncharacterized protein</fullName>
    </submittedName>
</protein>
<dbReference type="EMBL" id="JAWDJW010003447">
    <property type="protein sequence ID" value="KAK3076878.1"/>
    <property type="molecule type" value="Genomic_DNA"/>
</dbReference>
<proteinExistence type="predicted"/>
<sequence>MIDVPFATADLRFTNYYMDLQLDMSPISISIGKMKGKKDHAPKFASGQPQLFIDSVRLYGMRLFGLPPAEPSYAENWDVDVGTITGDCSDDFLPTLISGVQSLAFTFVDAENALPLLHPVAIYDTTHRSSSSGSVARSISNQVHRDTPNRSPAPGSRRAPGSFSTVGLTRGTSGYNDGTLTDDEERYMRGLAPSTMAFSSPLAAPYFPLDAVQPDEQDLPSMPADLDARDDTDPDAPSFNDVQHKEFNEDLVHTSLIITADSGIQAFCSPAAIETVANLIGIVQSRDPESVLDLFQSSIMGKLLDKEGKKHGDGSAIELSLRVPYTAIRFANSFQSTAEP</sequence>